<dbReference type="GO" id="GO:0000398">
    <property type="term" value="P:mRNA splicing, via spliceosome"/>
    <property type="evidence" value="ECO:0007669"/>
    <property type="project" value="InterPro"/>
</dbReference>
<protein>
    <submittedName>
        <fullName evidence="2">WGS project CCBQ000000000 data, contig 00016</fullName>
    </submittedName>
</protein>
<accession>A0A0A8L279</accession>
<dbReference type="Pfam" id="PF04502">
    <property type="entry name" value="Saf4_Yju2"/>
    <property type="match status" value="1"/>
</dbReference>
<dbReference type="AlphaFoldDB" id="A0A0A8L279"/>
<dbReference type="PANTHER" id="PTHR12111">
    <property type="entry name" value="SPLICING FACTOR YJU2"/>
    <property type="match status" value="1"/>
</dbReference>
<proteinExistence type="predicted"/>
<dbReference type="InterPro" id="IPR007590">
    <property type="entry name" value="Saf4/Yju2"/>
</dbReference>
<gene>
    <name evidence="2" type="ORF">KLDO_g604</name>
</gene>
<evidence type="ECO:0000313" key="2">
    <source>
        <dbReference type="EMBL" id="CDO92284.1"/>
    </source>
</evidence>
<dbReference type="PANTHER" id="PTHR12111:SF1">
    <property type="entry name" value="SPLICING FACTOR YJU2"/>
    <property type="match status" value="1"/>
</dbReference>
<keyword evidence="3" id="KW-1185">Reference proteome</keyword>
<evidence type="ECO:0000313" key="3">
    <source>
        <dbReference type="Proteomes" id="UP000031516"/>
    </source>
</evidence>
<dbReference type="GO" id="GO:0071006">
    <property type="term" value="C:U2-type catalytic step 1 spliceosome"/>
    <property type="evidence" value="ECO:0007669"/>
    <property type="project" value="TreeGrafter"/>
</dbReference>
<comment type="caution">
    <text evidence="2">The sequence shown here is derived from an EMBL/GenBank/DDBJ whole genome shotgun (WGS) entry which is preliminary data.</text>
</comment>
<feature type="region of interest" description="Disordered" evidence="1">
    <location>
        <begin position="145"/>
        <end position="166"/>
    </location>
</feature>
<feature type="region of interest" description="Disordered" evidence="1">
    <location>
        <begin position="110"/>
        <end position="133"/>
    </location>
</feature>
<sequence>MSERKSTNKYYPPDYDPVKAEQEARKLSKRLKTMNKDIMTIRLMTPFSMRCLKCEEFIPKSRKFNAKKQTLPEKYLNKIRIYRFEIRCPSCNNLISFKTNPKTGDYTMDVGGVKNFPSHSDDSGSKLGNDVPENETLDQTLERLEKEQQIENDKRSGKKQDDDRDRMEIVEERLAKIQREQEADAELEKIALREQVRLEKLEQINESRKRSLEDQELLDDMITEQAFEDSDAKPGNKADITAKKSIPVVPIKVSVKKKNNPLGIKLKKKKKV</sequence>
<organism evidence="2 3">
    <name type="scientific">Kluyveromyces dobzhanskii CBS 2104</name>
    <dbReference type="NCBI Taxonomy" id="1427455"/>
    <lineage>
        <taxon>Eukaryota</taxon>
        <taxon>Fungi</taxon>
        <taxon>Dikarya</taxon>
        <taxon>Ascomycota</taxon>
        <taxon>Saccharomycotina</taxon>
        <taxon>Saccharomycetes</taxon>
        <taxon>Saccharomycetales</taxon>
        <taxon>Saccharomycetaceae</taxon>
        <taxon>Kluyveromyces</taxon>
    </lineage>
</organism>
<dbReference type="Proteomes" id="UP000031516">
    <property type="component" value="Unassembled WGS sequence"/>
</dbReference>
<dbReference type="EMBL" id="CCBQ010000012">
    <property type="protein sequence ID" value="CDO92284.1"/>
    <property type="molecule type" value="Genomic_DNA"/>
</dbReference>
<reference evidence="2 3" key="1">
    <citation type="submission" date="2014-03" db="EMBL/GenBank/DDBJ databases">
        <title>The genome of Kluyveromyces dobzhanskii.</title>
        <authorList>
            <person name="Nystedt B."/>
            <person name="Astrom S."/>
        </authorList>
    </citation>
    <scope>NUCLEOTIDE SEQUENCE [LARGE SCALE GENOMIC DNA]</scope>
    <source>
        <strain evidence="2 3">CBS 2104</strain>
    </source>
</reference>
<dbReference type="OrthoDB" id="674963at2759"/>
<name>A0A0A8L279_9SACH</name>
<evidence type="ECO:0000256" key="1">
    <source>
        <dbReference type="SAM" id="MobiDB-lite"/>
    </source>
</evidence>